<accession>A0ABQ6IEA5</accession>
<dbReference type="EMBL" id="BSUN01000001">
    <property type="protein sequence ID" value="GMA35088.1"/>
    <property type="molecule type" value="Genomic_DNA"/>
</dbReference>
<name>A0ABQ6IEA5_9MICO</name>
<protein>
    <submittedName>
        <fullName evidence="1">Uncharacterized protein</fullName>
    </submittedName>
</protein>
<proteinExistence type="predicted"/>
<gene>
    <name evidence="1" type="ORF">GCM10025876_12920</name>
</gene>
<dbReference type="RefSeq" id="WP_284327757.1">
    <property type="nucleotide sequence ID" value="NZ_BSUN01000001.1"/>
</dbReference>
<reference evidence="2" key="1">
    <citation type="journal article" date="2019" name="Int. J. Syst. Evol. Microbiol.">
        <title>The Global Catalogue of Microorganisms (GCM) 10K type strain sequencing project: providing services to taxonomists for standard genome sequencing and annotation.</title>
        <authorList>
            <consortium name="The Broad Institute Genomics Platform"/>
            <consortium name="The Broad Institute Genome Sequencing Center for Infectious Disease"/>
            <person name="Wu L."/>
            <person name="Ma J."/>
        </authorList>
    </citation>
    <scope>NUCLEOTIDE SEQUENCE [LARGE SCALE GENOMIC DNA]</scope>
    <source>
        <strain evidence="2">NBRC 112299</strain>
    </source>
</reference>
<evidence type="ECO:0000313" key="2">
    <source>
        <dbReference type="Proteomes" id="UP001157125"/>
    </source>
</evidence>
<organism evidence="1 2">
    <name type="scientific">Demequina litorisediminis</name>
    <dbReference type="NCBI Taxonomy" id="1849022"/>
    <lineage>
        <taxon>Bacteria</taxon>
        <taxon>Bacillati</taxon>
        <taxon>Actinomycetota</taxon>
        <taxon>Actinomycetes</taxon>
        <taxon>Micrococcales</taxon>
        <taxon>Demequinaceae</taxon>
        <taxon>Demequina</taxon>
    </lineage>
</organism>
<dbReference type="Proteomes" id="UP001157125">
    <property type="component" value="Unassembled WGS sequence"/>
</dbReference>
<dbReference type="Pfam" id="PF13195">
    <property type="entry name" value="DUF4011"/>
    <property type="match status" value="1"/>
</dbReference>
<sequence>MPRLFAGRATALTSLLRDEATRDTVLHRGRVILDEAGRVKAATGAWTAAIAIGTLAWREAEHDVEMPLLLRAVELERYRERDLHLTLRDENWVNPIVVAMLRERAARNGDEQPPFLPAVTPGRDFDPRPLWDAVRERTDLLGDSVTVRDRLVLGAYDDPEQRLLDDLDDLDSILSASSIIAAAAGDRDAVAALSEPLPAFPKGDRDPFAERGAGDLDDVQFAALDLIATGRDVFLQTPPGADAVGTAAAVGADGAASGRTVMVVGGEDASLRAIARRLGAIGAGDLVIDGTVQTWNIGARTRLLEAITMGTPHVDDAAMRRAGEELLRARAGLHRRFDALHRSHRPWGVSAFEAVQAIVRVTTATPAPETTARLGVDAAIAVAEHGFASVAAALARALAPDDAPETDDAAQTAAGSGALDLSGIDPWWTGHAEPEQAPRLDEGSLGVPWAFASEDAVRGGDCRS</sequence>
<comment type="caution">
    <text evidence="1">The sequence shown here is derived from an EMBL/GenBank/DDBJ whole genome shotgun (WGS) entry which is preliminary data.</text>
</comment>
<keyword evidence="2" id="KW-1185">Reference proteome</keyword>
<evidence type="ECO:0000313" key="1">
    <source>
        <dbReference type="EMBL" id="GMA35088.1"/>
    </source>
</evidence>
<dbReference type="InterPro" id="IPR025103">
    <property type="entry name" value="DUF4011"/>
</dbReference>